<dbReference type="CDD" id="cd00761">
    <property type="entry name" value="Glyco_tranf_GTA_type"/>
    <property type="match status" value="1"/>
</dbReference>
<dbReference type="Proteomes" id="UP000474630">
    <property type="component" value="Chromosome"/>
</dbReference>
<organism evidence="2 3">
    <name type="scientific">Draconibacterium halophilum</name>
    <dbReference type="NCBI Taxonomy" id="2706887"/>
    <lineage>
        <taxon>Bacteria</taxon>
        <taxon>Pseudomonadati</taxon>
        <taxon>Bacteroidota</taxon>
        <taxon>Bacteroidia</taxon>
        <taxon>Marinilabiliales</taxon>
        <taxon>Prolixibacteraceae</taxon>
        <taxon>Draconibacterium</taxon>
    </lineage>
</organism>
<dbReference type="AlphaFoldDB" id="A0A6C0R9C6"/>
<dbReference type="KEGG" id="drc:G0Q07_02775"/>
<keyword evidence="2" id="KW-0808">Transferase</keyword>
<dbReference type="PANTHER" id="PTHR22916">
    <property type="entry name" value="GLYCOSYLTRANSFERASE"/>
    <property type="match status" value="1"/>
</dbReference>
<accession>A0A6C0R9C6</accession>
<dbReference type="EMBL" id="CP048409">
    <property type="protein sequence ID" value="QIA06717.1"/>
    <property type="molecule type" value="Genomic_DNA"/>
</dbReference>
<reference evidence="2 3" key="1">
    <citation type="submission" date="2020-02" db="EMBL/GenBank/DDBJ databases">
        <title>Genome sequencing for Draconibacterium sp. strain M1.</title>
        <authorList>
            <person name="Park S.-J."/>
        </authorList>
    </citation>
    <scope>NUCLEOTIDE SEQUENCE [LARGE SCALE GENOMIC DNA]</scope>
    <source>
        <strain evidence="2 3">M1</strain>
    </source>
</reference>
<gene>
    <name evidence="2" type="ORF">G0Q07_02775</name>
</gene>
<name>A0A6C0R9C6_9BACT</name>
<evidence type="ECO:0000259" key="1">
    <source>
        <dbReference type="Pfam" id="PF00535"/>
    </source>
</evidence>
<evidence type="ECO:0000313" key="2">
    <source>
        <dbReference type="EMBL" id="QIA06717.1"/>
    </source>
</evidence>
<dbReference type="Gene3D" id="3.90.550.10">
    <property type="entry name" value="Spore Coat Polysaccharide Biosynthesis Protein SpsA, Chain A"/>
    <property type="match status" value="1"/>
</dbReference>
<dbReference type="InterPro" id="IPR001173">
    <property type="entry name" value="Glyco_trans_2-like"/>
</dbReference>
<keyword evidence="3" id="KW-1185">Reference proteome</keyword>
<dbReference type="SUPFAM" id="SSF53448">
    <property type="entry name" value="Nucleotide-diphospho-sugar transferases"/>
    <property type="match status" value="1"/>
</dbReference>
<dbReference type="InterPro" id="IPR029044">
    <property type="entry name" value="Nucleotide-diphossugar_trans"/>
</dbReference>
<dbReference type="RefSeq" id="WP_163344647.1">
    <property type="nucleotide sequence ID" value="NZ_CP048409.1"/>
</dbReference>
<dbReference type="GO" id="GO:0016758">
    <property type="term" value="F:hexosyltransferase activity"/>
    <property type="evidence" value="ECO:0007669"/>
    <property type="project" value="UniProtKB-ARBA"/>
</dbReference>
<evidence type="ECO:0000313" key="3">
    <source>
        <dbReference type="Proteomes" id="UP000474630"/>
    </source>
</evidence>
<dbReference type="Pfam" id="PF00535">
    <property type="entry name" value="Glycos_transf_2"/>
    <property type="match status" value="1"/>
</dbReference>
<feature type="domain" description="Glycosyltransferase 2-like" evidence="1">
    <location>
        <begin position="4"/>
        <end position="152"/>
    </location>
</feature>
<proteinExistence type="predicted"/>
<sequence>MKLSILLPTYNREPFLIKNLEMLTDYIRKGQFQSDIELVISNNKSPDKTEIKVKEFINGNGDIQIEYFNQEENIGLEKNALFVLGKAKGEFVMYLGDDDYIEYEYLRNTLNFIDENPNTSVVIPSFVPIDTNGIQIGKGRDEELPNSYTKAGFKNCLKNSWRGHQLSGLVLKRNGLLDAYEKYEVQNIYPFIFFVAYSSLYGDTFHLTEFPVKVIQPGQENKDWNYGKDGLLNEVFDNYKRLPLNGIQKARLQLFFYKRQSWRLWNYGRNGFQSLLKAYVNIWFCDNSITFFKIIFPILAIYQYLSWKIKSAFRG</sequence>
<protein>
    <submittedName>
        <fullName evidence="2">Glycosyltransferase family 2 protein</fullName>
    </submittedName>
</protein>